<dbReference type="Proteomes" id="UP000375525">
    <property type="component" value="Unassembled WGS sequence"/>
</dbReference>
<reference evidence="1 2" key="1">
    <citation type="submission" date="2019-09" db="EMBL/GenBank/DDBJ databases">
        <authorList>
            <person name="Chandra G."/>
            <person name="Truman W A."/>
        </authorList>
    </citation>
    <scope>NUCLEOTIDE SEQUENCE [LARGE SCALE GENOMIC DNA]</scope>
    <source>
        <strain evidence="1">PS880</strain>
    </source>
</reference>
<evidence type="ECO:0000313" key="2">
    <source>
        <dbReference type="Proteomes" id="UP000375525"/>
    </source>
</evidence>
<accession>A0A5E7QG91</accession>
<gene>
    <name evidence="1" type="ORF">PS880_06170</name>
</gene>
<sequence>MLATMIDTRCRAGIDVIQASRVGNYQPEHVFALSQALSMYDAYQAQLVVYDQ</sequence>
<dbReference type="RefSeq" id="WP_224790336.1">
    <property type="nucleotide sequence ID" value="NZ_CABVIH010000055.1"/>
</dbReference>
<name>A0A5E7QG91_PSEFL</name>
<dbReference type="AlphaFoldDB" id="A0A5E7QG91"/>
<proteinExistence type="predicted"/>
<dbReference type="EMBL" id="CABVIH010000055">
    <property type="protein sequence ID" value="VVP60568.1"/>
    <property type="molecule type" value="Genomic_DNA"/>
</dbReference>
<evidence type="ECO:0000313" key="1">
    <source>
        <dbReference type="EMBL" id="VVP60568.1"/>
    </source>
</evidence>
<protein>
    <submittedName>
        <fullName evidence="1">Uncharacterized protein</fullName>
    </submittedName>
</protein>
<organism evidence="1 2">
    <name type="scientific">Pseudomonas fluorescens</name>
    <dbReference type="NCBI Taxonomy" id="294"/>
    <lineage>
        <taxon>Bacteria</taxon>
        <taxon>Pseudomonadati</taxon>
        <taxon>Pseudomonadota</taxon>
        <taxon>Gammaproteobacteria</taxon>
        <taxon>Pseudomonadales</taxon>
        <taxon>Pseudomonadaceae</taxon>
        <taxon>Pseudomonas</taxon>
    </lineage>
</organism>